<keyword evidence="2 4" id="KW-0378">Hydrolase</keyword>
<dbReference type="InterPro" id="IPR022790">
    <property type="entry name" value="GH26_dom"/>
</dbReference>
<dbReference type="PANTHER" id="PTHR40079:SF4">
    <property type="entry name" value="GH26 DOMAIN-CONTAINING PROTEIN-RELATED"/>
    <property type="match status" value="1"/>
</dbReference>
<keyword evidence="5" id="KW-0732">Signal</keyword>
<dbReference type="SUPFAM" id="SSF51445">
    <property type="entry name" value="(Trans)glycosidases"/>
    <property type="match status" value="1"/>
</dbReference>
<dbReference type="PROSITE" id="PS51764">
    <property type="entry name" value="GH26"/>
    <property type="match status" value="1"/>
</dbReference>
<dbReference type="RefSeq" id="WP_119150417.1">
    <property type="nucleotide sequence ID" value="NZ_JBHSOV010000048.1"/>
</dbReference>
<keyword evidence="3 4" id="KW-0326">Glycosidase</keyword>
<dbReference type="AlphaFoldDB" id="A0A398CMD0"/>
<evidence type="ECO:0000256" key="2">
    <source>
        <dbReference type="ARBA" id="ARBA00022801"/>
    </source>
</evidence>
<dbReference type="GO" id="GO:0016985">
    <property type="term" value="F:mannan endo-1,4-beta-mannosidase activity"/>
    <property type="evidence" value="ECO:0007669"/>
    <property type="project" value="InterPro"/>
</dbReference>
<evidence type="ECO:0000256" key="3">
    <source>
        <dbReference type="ARBA" id="ARBA00023295"/>
    </source>
</evidence>
<evidence type="ECO:0000256" key="5">
    <source>
        <dbReference type="SAM" id="SignalP"/>
    </source>
</evidence>
<keyword evidence="8" id="KW-1185">Reference proteome</keyword>
<evidence type="ECO:0000256" key="4">
    <source>
        <dbReference type="PROSITE-ProRule" id="PRU01100"/>
    </source>
</evidence>
<organism evidence="7 8">
    <name type="scientific">Cohnella faecalis</name>
    <dbReference type="NCBI Taxonomy" id="2315694"/>
    <lineage>
        <taxon>Bacteria</taxon>
        <taxon>Bacillati</taxon>
        <taxon>Bacillota</taxon>
        <taxon>Bacilli</taxon>
        <taxon>Bacillales</taxon>
        <taxon>Paenibacillaceae</taxon>
        <taxon>Cohnella</taxon>
    </lineage>
</organism>
<dbReference type="InterPro" id="IPR013783">
    <property type="entry name" value="Ig-like_fold"/>
</dbReference>
<dbReference type="GO" id="GO:0006080">
    <property type="term" value="P:substituted mannan metabolic process"/>
    <property type="evidence" value="ECO:0007669"/>
    <property type="project" value="InterPro"/>
</dbReference>
<evidence type="ECO:0000259" key="6">
    <source>
        <dbReference type="PROSITE" id="PS51764"/>
    </source>
</evidence>
<sequence>MNGSSATKRFGTWAIAALLALTLAPSTDTHAAKAPAKINVWKVYEEANKAKDKKDFKTAVAKYLQIALEFIAKKEFNNAALMYNKAGDLQSQLALYDDAVKSWDLEAANWTKANKTQEAIAAARKADWIRSRFELYVADESAAGSVYHGVKYEPRNGTLLGAYAENDPAVHNANGGDKFYMTDFPALTGKKHAMYLLYTTYGLNFFESYKRHIDIARKEGVALQVALQPMKGLGAVQDDEYLRSLARSARDAQIPIFLRFANEMNGSWVKEWYSADPKPYIEKFRIVAKVFHEEAPNVVMVWSPNYFPPDNITKYYPGDDAVDWVGVSMYQTFNGSLDPLKKGIDRSSYIEKFDHIYKLYAKKKPIILSEGAVSYTDPVLHSDRNAWAAYQTKVFYESIPLLYPGVKAVVWFDATKKEEGRLNSYLLSKSPSLLGAYKQSVQNPYFLSGVTENSKVAYKSLASGKLAAKPQTIAAYVKTVSPILGKVEYSMNGKLVAAAKTAPWTLAYDFTSLKGKTVELAVKAFDDKGASVSSRTFKLTIQ</sequence>
<accession>A0A398CMD0</accession>
<dbReference type="Gene3D" id="2.60.40.10">
    <property type="entry name" value="Immunoglobulins"/>
    <property type="match status" value="1"/>
</dbReference>
<reference evidence="7 8" key="1">
    <citation type="submission" date="2018-09" db="EMBL/GenBank/DDBJ databases">
        <title>Cohnella cavernae sp. nov., isolated from a karst cave.</title>
        <authorList>
            <person name="Zhu H."/>
        </authorList>
    </citation>
    <scope>NUCLEOTIDE SEQUENCE [LARGE SCALE GENOMIC DNA]</scope>
    <source>
        <strain evidence="7 8">K2E09-144</strain>
    </source>
</reference>
<dbReference type="InterPro" id="IPR017853">
    <property type="entry name" value="GH"/>
</dbReference>
<feature type="signal peptide" evidence="5">
    <location>
        <begin position="1"/>
        <end position="31"/>
    </location>
</feature>
<dbReference type="Proteomes" id="UP000266340">
    <property type="component" value="Unassembled WGS sequence"/>
</dbReference>
<comment type="caution">
    <text evidence="7">The sequence shown here is derived from an EMBL/GenBank/DDBJ whole genome shotgun (WGS) entry which is preliminary data.</text>
</comment>
<gene>
    <name evidence="7" type="ORF">D3H35_16835</name>
</gene>
<proteinExistence type="inferred from homology"/>
<evidence type="ECO:0000313" key="7">
    <source>
        <dbReference type="EMBL" id="RIE02379.1"/>
    </source>
</evidence>
<feature type="active site" description="Proton donor" evidence="4">
    <location>
        <position position="263"/>
    </location>
</feature>
<name>A0A398CMD0_9BACL</name>
<dbReference type="PANTHER" id="PTHR40079">
    <property type="entry name" value="MANNAN ENDO-1,4-BETA-MANNOSIDASE E-RELATED"/>
    <property type="match status" value="1"/>
</dbReference>
<protein>
    <recommendedName>
        <fullName evidence="6">GH26 domain-containing protein</fullName>
    </recommendedName>
</protein>
<feature type="domain" description="GH26" evidence="6">
    <location>
        <begin position="141"/>
        <end position="450"/>
    </location>
</feature>
<evidence type="ECO:0000256" key="1">
    <source>
        <dbReference type="ARBA" id="ARBA00007754"/>
    </source>
</evidence>
<dbReference type="Gene3D" id="3.20.20.80">
    <property type="entry name" value="Glycosidases"/>
    <property type="match status" value="1"/>
</dbReference>
<evidence type="ECO:0000313" key="8">
    <source>
        <dbReference type="Proteomes" id="UP000266340"/>
    </source>
</evidence>
<dbReference type="EMBL" id="QXJM01000039">
    <property type="protein sequence ID" value="RIE02379.1"/>
    <property type="molecule type" value="Genomic_DNA"/>
</dbReference>
<feature type="active site" description="Nucleophile" evidence="4">
    <location>
        <position position="370"/>
    </location>
</feature>
<dbReference type="OrthoDB" id="9802773at2"/>
<dbReference type="Pfam" id="PF02156">
    <property type="entry name" value="Glyco_hydro_26"/>
    <property type="match status" value="1"/>
</dbReference>
<feature type="chain" id="PRO_5017295796" description="GH26 domain-containing protein" evidence="5">
    <location>
        <begin position="32"/>
        <end position="542"/>
    </location>
</feature>
<dbReference type="InterPro" id="IPR000805">
    <property type="entry name" value="Glyco_hydro_26"/>
</dbReference>
<comment type="similarity">
    <text evidence="1 4">Belongs to the glycosyl hydrolase 26 family.</text>
</comment>